<evidence type="ECO:0000256" key="5">
    <source>
        <dbReference type="ARBA" id="ARBA00023163"/>
    </source>
</evidence>
<feature type="non-terminal residue" evidence="7">
    <location>
        <position position="1"/>
    </location>
</feature>
<dbReference type="GeneID" id="9623767"/>
<protein>
    <submittedName>
        <fullName evidence="7">Polycomb group protein</fullName>
    </submittedName>
</protein>
<dbReference type="SMART" id="SM00320">
    <property type="entry name" value="WD40"/>
    <property type="match status" value="5"/>
</dbReference>
<dbReference type="SUPFAM" id="SSF50978">
    <property type="entry name" value="WD40 repeat-like"/>
    <property type="match status" value="1"/>
</dbReference>
<keyword evidence="3" id="KW-0677">Repeat</keyword>
<evidence type="ECO:0000313" key="8">
    <source>
        <dbReference type="Proteomes" id="UP000001058"/>
    </source>
</evidence>
<dbReference type="KEGG" id="vcn:VOLCADRAFT_58949"/>
<dbReference type="PROSITE" id="PS50082">
    <property type="entry name" value="WD_REPEATS_2"/>
    <property type="match status" value="2"/>
</dbReference>
<gene>
    <name evidence="7" type="primary">pcgA</name>
    <name evidence="7" type="ORF">VOLCADRAFT_58949</name>
</gene>
<dbReference type="InterPro" id="IPR015943">
    <property type="entry name" value="WD40/YVTN_repeat-like_dom_sf"/>
</dbReference>
<comment type="similarity">
    <text evidence="1">Belongs to the WD repeat ESC family.</text>
</comment>
<dbReference type="FunCoup" id="D8TRH8">
    <property type="interactions" value="1505"/>
</dbReference>
<dbReference type="EMBL" id="GL378333">
    <property type="protein sequence ID" value="EFJ49895.1"/>
    <property type="molecule type" value="Genomic_DNA"/>
</dbReference>
<sequence length="375" mass="41113">CSLQEDHREPIFCVTFNNFDMAHRDVFATVGQHRVRVRARGRRGSEAGSGGGAEGDIGEKFYCCKWSVDEESGAALLLLAGEKALVRVLDVSRGYLVHTFAGHGKVINDIAVHPSRPRLFLSAAEDESIRLWNIRSRTCVAIFAGEGGHRNKVLSLDFHPWDGERFLSAGMDNAVKIWSLAPIERLIDESDAAVDGCVDSGEGGVATAAGLRRAFPTRVVQQPLFSTLQVHNDYVDCVRWLGDLVLSKSVHDVITLWRPGGHELHLRPPPNPSSSPMQNFKLSDSHRTWFVRFSCDVQYSVLACGSARGKVFVFSLLATTLAGTEGAPRAKLTAPQCKVVVRQTAVSYDGTTILASCDDGSVHRWDRDNSMEVVP</sequence>
<keyword evidence="4" id="KW-0805">Transcription regulation</keyword>
<evidence type="ECO:0000256" key="1">
    <source>
        <dbReference type="ARBA" id="ARBA00008075"/>
    </source>
</evidence>
<dbReference type="InParanoid" id="D8TRH8"/>
<reference evidence="7 8" key="1">
    <citation type="journal article" date="2010" name="Science">
        <title>Genomic analysis of organismal complexity in the multicellular green alga Volvox carteri.</title>
        <authorList>
            <person name="Prochnik S.E."/>
            <person name="Umen J."/>
            <person name="Nedelcu A.M."/>
            <person name="Hallmann A."/>
            <person name="Miller S.M."/>
            <person name="Nishii I."/>
            <person name="Ferris P."/>
            <person name="Kuo A."/>
            <person name="Mitros T."/>
            <person name="Fritz-Laylin L.K."/>
            <person name="Hellsten U."/>
            <person name="Chapman J."/>
            <person name="Simakov O."/>
            <person name="Rensing S.A."/>
            <person name="Terry A."/>
            <person name="Pangilinan J."/>
            <person name="Kapitonov V."/>
            <person name="Jurka J."/>
            <person name="Salamov A."/>
            <person name="Shapiro H."/>
            <person name="Schmutz J."/>
            <person name="Grimwood J."/>
            <person name="Lindquist E."/>
            <person name="Lucas S."/>
            <person name="Grigoriev I.V."/>
            <person name="Schmitt R."/>
            <person name="Kirk D."/>
            <person name="Rokhsar D.S."/>
        </authorList>
    </citation>
    <scope>NUCLEOTIDE SEQUENCE [LARGE SCALE GENOMIC DNA]</scope>
    <source>
        <strain evidence="8">f. Nagariensis / Eve</strain>
    </source>
</reference>
<dbReference type="InterPro" id="IPR051243">
    <property type="entry name" value="PcG_WD-repeat"/>
</dbReference>
<dbReference type="PROSITE" id="PS50294">
    <property type="entry name" value="WD_REPEATS_REGION"/>
    <property type="match status" value="2"/>
</dbReference>
<organism evidence="8">
    <name type="scientific">Volvox carteri f. nagariensis</name>
    <dbReference type="NCBI Taxonomy" id="3068"/>
    <lineage>
        <taxon>Eukaryota</taxon>
        <taxon>Viridiplantae</taxon>
        <taxon>Chlorophyta</taxon>
        <taxon>core chlorophytes</taxon>
        <taxon>Chlorophyceae</taxon>
        <taxon>CS clade</taxon>
        <taxon>Chlamydomonadales</taxon>
        <taxon>Volvocaceae</taxon>
        <taxon>Volvox</taxon>
    </lineage>
</organism>
<dbReference type="OrthoDB" id="7318948at2759"/>
<keyword evidence="8" id="KW-1185">Reference proteome</keyword>
<keyword evidence="5" id="KW-0804">Transcription</keyword>
<evidence type="ECO:0000256" key="2">
    <source>
        <dbReference type="ARBA" id="ARBA00022574"/>
    </source>
</evidence>
<feature type="repeat" description="WD" evidence="6">
    <location>
        <begin position="146"/>
        <end position="180"/>
    </location>
</feature>
<dbReference type="AlphaFoldDB" id="D8TRH8"/>
<keyword evidence="2 6" id="KW-0853">WD repeat</keyword>
<dbReference type="eggNOG" id="KOG1034">
    <property type="taxonomic scope" value="Eukaryota"/>
</dbReference>
<evidence type="ECO:0000256" key="4">
    <source>
        <dbReference type="ARBA" id="ARBA00023015"/>
    </source>
</evidence>
<dbReference type="InterPro" id="IPR036322">
    <property type="entry name" value="WD40_repeat_dom_sf"/>
</dbReference>
<evidence type="ECO:0000313" key="7">
    <source>
        <dbReference type="EMBL" id="EFJ49895.1"/>
    </source>
</evidence>
<evidence type="ECO:0000256" key="3">
    <source>
        <dbReference type="ARBA" id="ARBA00022737"/>
    </source>
</evidence>
<dbReference type="STRING" id="3068.D8TRH8"/>
<feature type="repeat" description="WD" evidence="6">
    <location>
        <begin position="100"/>
        <end position="142"/>
    </location>
</feature>
<dbReference type="Proteomes" id="UP000001058">
    <property type="component" value="Unassembled WGS sequence"/>
</dbReference>
<dbReference type="Pfam" id="PF00400">
    <property type="entry name" value="WD40"/>
    <property type="match status" value="3"/>
</dbReference>
<accession>D8TRH8</accession>
<dbReference type="InterPro" id="IPR001680">
    <property type="entry name" value="WD40_rpt"/>
</dbReference>
<dbReference type="RefSeq" id="XP_002948960.1">
    <property type="nucleotide sequence ID" value="XM_002948914.1"/>
</dbReference>
<proteinExistence type="inferred from homology"/>
<name>D8TRH8_VOLCA</name>
<dbReference type="PANTHER" id="PTHR10253">
    <property type="entry name" value="POLYCOMB PROTEIN"/>
    <property type="match status" value="1"/>
</dbReference>
<dbReference type="Gene3D" id="2.130.10.10">
    <property type="entry name" value="YVTN repeat-like/Quinoprotein amine dehydrogenase"/>
    <property type="match status" value="1"/>
</dbReference>
<evidence type="ECO:0000256" key="6">
    <source>
        <dbReference type="PROSITE-ProRule" id="PRU00221"/>
    </source>
</evidence>